<feature type="domain" description="DUF3298" evidence="1">
    <location>
        <begin position="174"/>
        <end position="260"/>
    </location>
</feature>
<dbReference type="InterPro" id="IPR037126">
    <property type="entry name" value="PdaC/RsiV-like_sf"/>
</dbReference>
<gene>
    <name evidence="2" type="ORF">AN957_12050</name>
</gene>
<evidence type="ECO:0000313" key="2">
    <source>
        <dbReference type="EMBL" id="KQL19232.1"/>
    </source>
</evidence>
<evidence type="ECO:0000259" key="1">
    <source>
        <dbReference type="Pfam" id="PF11738"/>
    </source>
</evidence>
<dbReference type="Gene3D" id="3.30.565.40">
    <property type="entry name" value="Fervidobacterium nodosum Rt17-B1 like"/>
    <property type="match status" value="1"/>
</dbReference>
<reference evidence="2 3" key="1">
    <citation type="submission" date="2015-09" db="EMBL/GenBank/DDBJ databases">
        <title>Genome sequencing project for genomic taxonomy and phylogenomics of Bacillus-like bacteria.</title>
        <authorList>
            <person name="Liu B."/>
            <person name="Wang J."/>
            <person name="Zhu Y."/>
            <person name="Liu G."/>
            <person name="Chen Q."/>
            <person name="Chen Z."/>
            <person name="Lan J."/>
            <person name="Che J."/>
            <person name="Ge C."/>
            <person name="Shi H."/>
            <person name="Pan Z."/>
            <person name="Liu X."/>
        </authorList>
    </citation>
    <scope>NUCLEOTIDE SEQUENCE [LARGE SCALE GENOMIC DNA]</scope>
    <source>
        <strain evidence="2 3">FJAT-18043</strain>
    </source>
</reference>
<keyword evidence="3" id="KW-1185">Reference proteome</keyword>
<sequence>MAAQDTGNLINYKMEMILMKKGYKWLIGLTTAAAIFTASVNTSASFAKTLSDVPVVGTMVKGVTFTAEGKDVNAQLQVPKIESLENKELESSLNQKYLAENQKLYDEFKKEVNEIKEKGNGHLSVNSGYEVKTDDELIFSIGRYTDKAKGSSSTTMKYDTIDKKEQVLLTLPILFKNNDYIADISENIKSQMKEQMKKDSNKVYWVNDGGIEDINIVDKFKQICADQNFYINKDHKLVISFDEYEVAPGYMGIVEFVIPTEVISKDLVGHNYIK</sequence>
<proteinExistence type="predicted"/>
<dbReference type="Gene3D" id="3.90.640.20">
    <property type="entry name" value="Heat-shock cognate protein, ATPase"/>
    <property type="match status" value="1"/>
</dbReference>
<dbReference type="Pfam" id="PF11738">
    <property type="entry name" value="DUF3298"/>
    <property type="match status" value="1"/>
</dbReference>
<dbReference type="Proteomes" id="UP000050996">
    <property type="component" value="Unassembled WGS sequence"/>
</dbReference>
<organism evidence="2 3">
    <name type="scientific">Cytobacillus solani</name>
    <dbReference type="NCBI Taxonomy" id="1637975"/>
    <lineage>
        <taxon>Bacteria</taxon>
        <taxon>Bacillati</taxon>
        <taxon>Bacillota</taxon>
        <taxon>Bacilli</taxon>
        <taxon>Bacillales</taxon>
        <taxon>Bacillaceae</taxon>
        <taxon>Cytobacillus</taxon>
    </lineage>
</organism>
<name>A0A0Q3QNP8_9BACI</name>
<dbReference type="EMBL" id="LJIX01000006">
    <property type="protein sequence ID" value="KQL19232.1"/>
    <property type="molecule type" value="Genomic_DNA"/>
</dbReference>
<evidence type="ECO:0000313" key="3">
    <source>
        <dbReference type="Proteomes" id="UP000050996"/>
    </source>
</evidence>
<protein>
    <submittedName>
        <fullName evidence="2">Anti-sigma factor</fullName>
    </submittedName>
</protein>
<accession>A0A0Q3QNP8</accession>
<dbReference type="InterPro" id="IPR021729">
    <property type="entry name" value="DUF3298"/>
</dbReference>
<dbReference type="STRING" id="1637975.AN957_12050"/>
<dbReference type="AlphaFoldDB" id="A0A0Q3QNP8"/>
<comment type="caution">
    <text evidence="2">The sequence shown here is derived from an EMBL/GenBank/DDBJ whole genome shotgun (WGS) entry which is preliminary data.</text>
</comment>
<dbReference type="PATRIC" id="fig|1637975.4.peg.2221"/>